<evidence type="ECO:0000256" key="6">
    <source>
        <dbReference type="ARBA" id="ARBA00023141"/>
    </source>
</evidence>
<dbReference type="EMBL" id="FNCV01000007">
    <property type="protein sequence ID" value="SDH53140.1"/>
    <property type="molecule type" value="Genomic_DNA"/>
</dbReference>
<dbReference type="GO" id="GO:0009073">
    <property type="term" value="P:aromatic amino acid family biosynthetic process"/>
    <property type="evidence" value="ECO:0007669"/>
    <property type="project" value="UniProtKB-KW"/>
</dbReference>
<name>A0A1G8D793_9PROT</name>
<comment type="subunit">
    <text evidence="7">Monomer.</text>
</comment>
<reference evidence="9" key="1">
    <citation type="submission" date="2016-10" db="EMBL/GenBank/DDBJ databases">
        <authorList>
            <person name="Varghese N."/>
            <person name="Submissions S."/>
        </authorList>
    </citation>
    <scope>NUCLEOTIDE SEQUENCE [LARGE SCALE GENOMIC DNA]</scope>
    <source>
        <strain evidence="9">930I</strain>
    </source>
</reference>
<comment type="catalytic activity">
    <reaction evidence="7">
        <text>shikimate + ATP = 3-phosphoshikimate + ADP + H(+)</text>
        <dbReference type="Rhea" id="RHEA:13121"/>
        <dbReference type="ChEBI" id="CHEBI:15378"/>
        <dbReference type="ChEBI" id="CHEBI:30616"/>
        <dbReference type="ChEBI" id="CHEBI:36208"/>
        <dbReference type="ChEBI" id="CHEBI:145989"/>
        <dbReference type="ChEBI" id="CHEBI:456216"/>
        <dbReference type="EC" id="2.7.1.71"/>
    </reaction>
</comment>
<keyword evidence="3 7" id="KW-0547">Nucleotide-binding</keyword>
<gene>
    <name evidence="7" type="primary">aroK</name>
    <name evidence="8" type="ORF">SAMN05421742_107192</name>
</gene>
<comment type="cofactor">
    <cofactor evidence="7">
        <name>Mg(2+)</name>
        <dbReference type="ChEBI" id="CHEBI:18420"/>
    </cofactor>
    <text evidence="7">Binds 1 Mg(2+) ion per subunit.</text>
</comment>
<feature type="binding site" evidence="7">
    <location>
        <position position="137"/>
    </location>
    <ligand>
        <name>ATP</name>
        <dbReference type="ChEBI" id="CHEBI:30616"/>
    </ligand>
</feature>
<dbReference type="NCBIfam" id="NF010552">
    <property type="entry name" value="PRK13946.1"/>
    <property type="match status" value="1"/>
</dbReference>
<sequence length="201" mass="21514">MSLSAAPSPPATPSAEPRPLPATVVLIGLMGAGKSCIGRHLARRLDVPFVDADREIEEAAGCSVADIFTFYGEAGFRDGERRVMARLLAQPPCILAAGGGAYMDPETRALIAGGAVSLWLKADLDLLVSRTEGRTHRPLLNQGNPRETLRRLMEMRYPVYAECDLAVTTSDEPPGRTTARVLAALEDHFGHPLLTPSPAES</sequence>
<feature type="binding site" evidence="7">
    <location>
        <begin position="31"/>
        <end position="36"/>
    </location>
    <ligand>
        <name>ATP</name>
        <dbReference type="ChEBI" id="CHEBI:30616"/>
    </ligand>
</feature>
<dbReference type="UniPathway" id="UPA00053">
    <property type="reaction ID" value="UER00088"/>
</dbReference>
<feature type="binding site" evidence="7">
    <location>
        <position position="35"/>
    </location>
    <ligand>
        <name>Mg(2+)</name>
        <dbReference type="ChEBI" id="CHEBI:18420"/>
    </ligand>
</feature>
<dbReference type="CDD" id="cd00464">
    <property type="entry name" value="SK"/>
    <property type="match status" value="1"/>
</dbReference>
<feature type="binding site" evidence="7">
    <location>
        <position position="156"/>
    </location>
    <ligand>
        <name>substrate</name>
    </ligand>
</feature>
<dbReference type="AlphaFoldDB" id="A0A1G8D793"/>
<evidence type="ECO:0000313" key="8">
    <source>
        <dbReference type="EMBL" id="SDH53140.1"/>
    </source>
</evidence>
<dbReference type="GO" id="GO:0009423">
    <property type="term" value="P:chorismate biosynthetic process"/>
    <property type="evidence" value="ECO:0007669"/>
    <property type="project" value="UniProtKB-UniRule"/>
</dbReference>
<dbReference type="PANTHER" id="PTHR21087">
    <property type="entry name" value="SHIKIMATE KINASE"/>
    <property type="match status" value="1"/>
</dbReference>
<dbReference type="SUPFAM" id="SSF52540">
    <property type="entry name" value="P-loop containing nucleoside triphosphate hydrolases"/>
    <property type="match status" value="1"/>
</dbReference>
<keyword evidence="1 7" id="KW-0028">Amino-acid biosynthesis</keyword>
<keyword evidence="7" id="KW-0479">Metal-binding</keyword>
<dbReference type="GO" id="GO:0005829">
    <property type="term" value="C:cytosol"/>
    <property type="evidence" value="ECO:0007669"/>
    <property type="project" value="TreeGrafter"/>
</dbReference>
<proteinExistence type="inferred from homology"/>
<dbReference type="GO" id="GO:0008652">
    <property type="term" value="P:amino acid biosynthetic process"/>
    <property type="evidence" value="ECO:0007669"/>
    <property type="project" value="UniProtKB-KW"/>
</dbReference>
<evidence type="ECO:0000256" key="2">
    <source>
        <dbReference type="ARBA" id="ARBA00022679"/>
    </source>
</evidence>
<dbReference type="Proteomes" id="UP000217076">
    <property type="component" value="Unassembled WGS sequence"/>
</dbReference>
<dbReference type="Gene3D" id="3.40.50.300">
    <property type="entry name" value="P-loop containing nucleotide triphosphate hydrolases"/>
    <property type="match status" value="1"/>
</dbReference>
<keyword evidence="4 7" id="KW-0418">Kinase</keyword>
<keyword evidence="7" id="KW-0963">Cytoplasm</keyword>
<dbReference type="STRING" id="83401.SAMN05421742_107192"/>
<feature type="binding site" evidence="7">
    <location>
        <position position="53"/>
    </location>
    <ligand>
        <name>substrate</name>
    </ligand>
</feature>
<dbReference type="OrthoDB" id="9800332at2"/>
<evidence type="ECO:0000256" key="5">
    <source>
        <dbReference type="ARBA" id="ARBA00022840"/>
    </source>
</evidence>
<evidence type="ECO:0000256" key="4">
    <source>
        <dbReference type="ARBA" id="ARBA00022777"/>
    </source>
</evidence>
<organism evidence="8 9">
    <name type="scientific">Roseospirillum parvum</name>
    <dbReference type="NCBI Taxonomy" id="83401"/>
    <lineage>
        <taxon>Bacteria</taxon>
        <taxon>Pseudomonadati</taxon>
        <taxon>Pseudomonadota</taxon>
        <taxon>Alphaproteobacteria</taxon>
        <taxon>Rhodospirillales</taxon>
        <taxon>Rhodospirillaceae</taxon>
        <taxon>Roseospirillum</taxon>
    </lineage>
</organism>
<evidence type="ECO:0000256" key="7">
    <source>
        <dbReference type="HAMAP-Rule" id="MF_00109"/>
    </source>
</evidence>
<dbReference type="GO" id="GO:0000287">
    <property type="term" value="F:magnesium ion binding"/>
    <property type="evidence" value="ECO:0007669"/>
    <property type="project" value="UniProtKB-UniRule"/>
</dbReference>
<evidence type="ECO:0000313" key="9">
    <source>
        <dbReference type="Proteomes" id="UP000217076"/>
    </source>
</evidence>
<dbReference type="InterPro" id="IPR000623">
    <property type="entry name" value="Shikimate_kinase/TSH1"/>
</dbReference>
<comment type="similarity">
    <text evidence="7">Belongs to the shikimate kinase family.</text>
</comment>
<dbReference type="RefSeq" id="WP_092620256.1">
    <property type="nucleotide sequence ID" value="NZ_FNCV01000007.1"/>
</dbReference>
<dbReference type="Pfam" id="PF01202">
    <property type="entry name" value="SKI"/>
    <property type="match status" value="1"/>
</dbReference>
<dbReference type="HAMAP" id="MF_00109">
    <property type="entry name" value="Shikimate_kinase"/>
    <property type="match status" value="1"/>
</dbReference>
<dbReference type="PANTHER" id="PTHR21087:SF16">
    <property type="entry name" value="SHIKIMATE KINASE 1, CHLOROPLASTIC"/>
    <property type="match status" value="1"/>
</dbReference>
<keyword evidence="7" id="KW-0460">Magnesium</keyword>
<keyword evidence="9" id="KW-1185">Reference proteome</keyword>
<evidence type="ECO:0000256" key="1">
    <source>
        <dbReference type="ARBA" id="ARBA00022605"/>
    </source>
</evidence>
<dbReference type="InterPro" id="IPR031322">
    <property type="entry name" value="Shikimate/glucono_kinase"/>
</dbReference>
<keyword evidence="2 7" id="KW-0808">Transferase</keyword>
<dbReference type="InterPro" id="IPR027417">
    <property type="entry name" value="P-loop_NTPase"/>
</dbReference>
<evidence type="ECO:0000256" key="3">
    <source>
        <dbReference type="ARBA" id="ARBA00022741"/>
    </source>
</evidence>
<comment type="caution">
    <text evidence="7">Lacks conserved residue(s) required for the propagation of feature annotation.</text>
</comment>
<accession>A0A1G8D793</accession>
<dbReference type="PRINTS" id="PR01100">
    <property type="entry name" value="SHIKIMTKNASE"/>
</dbReference>
<comment type="pathway">
    <text evidence="7">Metabolic intermediate biosynthesis; chorismate biosynthesis; chorismate from D-erythrose 4-phosphate and phosphoenolpyruvate: step 5/7.</text>
</comment>
<protein>
    <recommendedName>
        <fullName evidence="7">Shikimate kinase</fullName>
        <shortName evidence="7">SK</shortName>
        <ecNumber evidence="7">2.7.1.71</ecNumber>
    </recommendedName>
</protein>
<comment type="function">
    <text evidence="7">Catalyzes the specific phosphorylation of the 3-hydroxyl group of shikimic acid using ATP as a cosubstrate.</text>
</comment>
<dbReference type="GO" id="GO:0005524">
    <property type="term" value="F:ATP binding"/>
    <property type="evidence" value="ECO:0007669"/>
    <property type="project" value="UniProtKB-UniRule"/>
</dbReference>
<dbReference type="GO" id="GO:0004765">
    <property type="term" value="F:shikimate kinase activity"/>
    <property type="evidence" value="ECO:0007669"/>
    <property type="project" value="UniProtKB-UniRule"/>
</dbReference>
<keyword evidence="6 7" id="KW-0057">Aromatic amino acid biosynthesis</keyword>
<feature type="binding site" evidence="7">
    <location>
        <position position="77"/>
    </location>
    <ligand>
        <name>substrate</name>
    </ligand>
</feature>
<dbReference type="EC" id="2.7.1.71" evidence="7"/>
<feature type="binding site" evidence="7">
    <location>
        <position position="99"/>
    </location>
    <ligand>
        <name>substrate</name>
    </ligand>
</feature>
<keyword evidence="5 7" id="KW-0067">ATP-binding</keyword>
<comment type="subcellular location">
    <subcellularLocation>
        <location evidence="7">Cytoplasm</location>
    </subcellularLocation>
</comment>